<dbReference type="Pfam" id="PF01761">
    <property type="entry name" value="DHQ_synthase"/>
    <property type="match status" value="1"/>
</dbReference>
<dbReference type="GO" id="GO:0009423">
    <property type="term" value="P:chorismate biosynthetic process"/>
    <property type="evidence" value="ECO:0007669"/>
    <property type="project" value="UniProtKB-UniRule"/>
</dbReference>
<dbReference type="GO" id="GO:0008652">
    <property type="term" value="P:amino acid biosynthetic process"/>
    <property type="evidence" value="ECO:0007669"/>
    <property type="project" value="UniProtKB-KW"/>
</dbReference>
<name>A0A0V8JRK0_9BACI</name>
<evidence type="ECO:0000256" key="4">
    <source>
        <dbReference type="ARBA" id="ARBA00004661"/>
    </source>
</evidence>
<reference evidence="21 22" key="1">
    <citation type="submission" date="2015-11" db="EMBL/GenBank/DDBJ databases">
        <title>Bacillus caseinolyticus sp nov.</title>
        <authorList>
            <person name="Dastager S.G."/>
            <person name="Mawlankar R."/>
        </authorList>
    </citation>
    <scope>NUCLEOTIDE SEQUENCE [LARGE SCALE GENOMIC DNA]</scope>
    <source>
        <strain evidence="21 22">SGD-V-76</strain>
    </source>
</reference>
<protein>
    <recommendedName>
        <fullName evidence="7 17">3-dehydroquinate synthase</fullName>
        <shortName evidence="17">DHQS</shortName>
        <ecNumber evidence="6 17">4.2.3.4</ecNumber>
    </recommendedName>
</protein>
<dbReference type="Pfam" id="PF24621">
    <property type="entry name" value="DHQS_C"/>
    <property type="match status" value="1"/>
</dbReference>
<dbReference type="InterPro" id="IPR030963">
    <property type="entry name" value="DHQ_synth_fam"/>
</dbReference>
<feature type="binding site" evidence="17">
    <location>
        <position position="142"/>
    </location>
    <ligand>
        <name>NAD(+)</name>
        <dbReference type="ChEBI" id="CHEBI:57540"/>
    </ligand>
</feature>
<evidence type="ECO:0000256" key="17">
    <source>
        <dbReference type="HAMAP-Rule" id="MF_00110"/>
    </source>
</evidence>
<comment type="cofactor">
    <cofactor evidence="17">
        <name>Co(2+)</name>
        <dbReference type="ChEBI" id="CHEBI:48828"/>
    </cofactor>
    <cofactor evidence="17">
        <name>Zn(2+)</name>
        <dbReference type="ChEBI" id="CHEBI:29105"/>
    </cofactor>
    <text evidence="17">Binds 1 divalent metal cation per subunit. Can use either Co(2+) or Zn(2+).</text>
</comment>
<keyword evidence="9 17" id="KW-0028">Amino-acid biosynthesis</keyword>
<keyword evidence="14 17" id="KW-0057">Aromatic amino acid biosynthesis</keyword>
<dbReference type="InterPro" id="IPR016037">
    <property type="entry name" value="DHQ_synth_AroB"/>
</dbReference>
<feature type="binding site" evidence="17">
    <location>
        <position position="184"/>
    </location>
    <ligand>
        <name>Zn(2+)</name>
        <dbReference type="ChEBI" id="CHEBI:29105"/>
    </ligand>
</feature>
<keyword evidence="10 17" id="KW-0479">Metal-binding</keyword>
<evidence type="ECO:0000259" key="19">
    <source>
        <dbReference type="Pfam" id="PF01761"/>
    </source>
</evidence>
<dbReference type="AlphaFoldDB" id="A0A0V8JRK0"/>
<feature type="binding site" evidence="17">
    <location>
        <position position="264"/>
    </location>
    <ligand>
        <name>Zn(2+)</name>
        <dbReference type="ChEBI" id="CHEBI:29105"/>
    </ligand>
</feature>
<keyword evidence="18" id="KW-0472">Membrane</keyword>
<feature type="transmembrane region" description="Helical" evidence="18">
    <location>
        <begin position="98"/>
        <end position="120"/>
    </location>
</feature>
<evidence type="ECO:0000256" key="10">
    <source>
        <dbReference type="ARBA" id="ARBA00022723"/>
    </source>
</evidence>
<dbReference type="PANTHER" id="PTHR43622:SF7">
    <property type="entry name" value="3-DEHYDROQUINATE SYNTHASE, CHLOROPLASTIC"/>
    <property type="match status" value="1"/>
</dbReference>
<dbReference type="PANTHER" id="PTHR43622">
    <property type="entry name" value="3-DEHYDROQUINATE SYNTHASE"/>
    <property type="match status" value="1"/>
</dbReference>
<evidence type="ECO:0000313" key="21">
    <source>
        <dbReference type="EMBL" id="KSU89610.1"/>
    </source>
</evidence>
<evidence type="ECO:0000256" key="6">
    <source>
        <dbReference type="ARBA" id="ARBA00013031"/>
    </source>
</evidence>
<dbReference type="Proteomes" id="UP000053681">
    <property type="component" value="Unassembled WGS sequence"/>
</dbReference>
<keyword evidence="22" id="KW-1185">Reference proteome</keyword>
<organism evidence="21 22">
    <name type="scientific">Priestia veravalensis</name>
    <dbReference type="NCBI Taxonomy" id="1414648"/>
    <lineage>
        <taxon>Bacteria</taxon>
        <taxon>Bacillati</taxon>
        <taxon>Bacillota</taxon>
        <taxon>Bacilli</taxon>
        <taxon>Bacillales</taxon>
        <taxon>Bacillaceae</taxon>
        <taxon>Priestia</taxon>
    </lineage>
</organism>
<dbReference type="CDD" id="cd08195">
    <property type="entry name" value="DHQS"/>
    <property type="match status" value="1"/>
</dbReference>
<dbReference type="HAMAP" id="MF_00110">
    <property type="entry name" value="DHQ_synthase"/>
    <property type="match status" value="1"/>
</dbReference>
<evidence type="ECO:0000256" key="9">
    <source>
        <dbReference type="ARBA" id="ARBA00022605"/>
    </source>
</evidence>
<dbReference type="NCBIfam" id="TIGR01357">
    <property type="entry name" value="aroB"/>
    <property type="match status" value="1"/>
</dbReference>
<evidence type="ECO:0000256" key="12">
    <source>
        <dbReference type="ARBA" id="ARBA00022833"/>
    </source>
</evidence>
<dbReference type="Gene3D" id="1.20.1090.10">
    <property type="entry name" value="Dehydroquinate synthase-like - alpha domain"/>
    <property type="match status" value="1"/>
</dbReference>
<evidence type="ECO:0000256" key="1">
    <source>
        <dbReference type="ARBA" id="ARBA00001393"/>
    </source>
</evidence>
<comment type="subcellular location">
    <subcellularLocation>
        <location evidence="3 17">Cytoplasm</location>
    </subcellularLocation>
</comment>
<comment type="similarity">
    <text evidence="5 17">Belongs to the sugar phosphate cyclases superfamily. Dehydroquinate synthase family.</text>
</comment>
<comment type="function">
    <text evidence="17">Catalyzes the conversion of 3-deoxy-D-arabino-heptulosonate 7-phosphate (DAHP) to dehydroquinate (DHQ).</text>
</comment>
<dbReference type="GO" id="GO:0009073">
    <property type="term" value="P:aromatic amino acid family biosynthetic process"/>
    <property type="evidence" value="ECO:0007669"/>
    <property type="project" value="UniProtKB-KW"/>
</dbReference>
<evidence type="ECO:0000256" key="13">
    <source>
        <dbReference type="ARBA" id="ARBA00023027"/>
    </source>
</evidence>
<evidence type="ECO:0000313" key="22">
    <source>
        <dbReference type="Proteomes" id="UP000053681"/>
    </source>
</evidence>
<proteinExistence type="inferred from homology"/>
<evidence type="ECO:0000256" key="18">
    <source>
        <dbReference type="SAM" id="Phobius"/>
    </source>
</evidence>
<feature type="binding site" evidence="17">
    <location>
        <begin position="106"/>
        <end position="110"/>
    </location>
    <ligand>
        <name>NAD(+)</name>
        <dbReference type="ChEBI" id="CHEBI:57540"/>
    </ligand>
</feature>
<keyword evidence="13 17" id="KW-0520">NAD</keyword>
<dbReference type="GO" id="GO:0005737">
    <property type="term" value="C:cytoplasm"/>
    <property type="evidence" value="ECO:0007669"/>
    <property type="project" value="UniProtKB-SubCell"/>
</dbReference>
<gene>
    <name evidence="17" type="primary">aroB</name>
    <name evidence="21" type="ORF">AS180_01455</name>
</gene>
<keyword evidence="11 17" id="KW-0547">Nucleotide-binding</keyword>
<evidence type="ECO:0000256" key="16">
    <source>
        <dbReference type="ARBA" id="ARBA00023285"/>
    </source>
</evidence>
<keyword evidence="18" id="KW-1133">Transmembrane helix</keyword>
<comment type="catalytic activity">
    <reaction evidence="1 17">
        <text>7-phospho-2-dehydro-3-deoxy-D-arabino-heptonate = 3-dehydroquinate + phosphate</text>
        <dbReference type="Rhea" id="RHEA:21968"/>
        <dbReference type="ChEBI" id="CHEBI:32364"/>
        <dbReference type="ChEBI" id="CHEBI:43474"/>
        <dbReference type="ChEBI" id="CHEBI:58394"/>
        <dbReference type="EC" id="4.2.3.4"/>
    </reaction>
</comment>
<evidence type="ECO:0000256" key="2">
    <source>
        <dbReference type="ARBA" id="ARBA00001911"/>
    </source>
</evidence>
<dbReference type="EC" id="4.2.3.4" evidence="6 17"/>
<evidence type="ECO:0000259" key="20">
    <source>
        <dbReference type="Pfam" id="PF24621"/>
    </source>
</evidence>
<dbReference type="SUPFAM" id="SSF56796">
    <property type="entry name" value="Dehydroquinate synthase-like"/>
    <property type="match status" value="1"/>
</dbReference>
<dbReference type="FunFam" id="3.40.50.1970:FF:000001">
    <property type="entry name" value="3-dehydroquinate synthase"/>
    <property type="match status" value="1"/>
</dbReference>
<dbReference type="Gene3D" id="3.40.50.1970">
    <property type="match status" value="1"/>
</dbReference>
<keyword evidence="12 17" id="KW-0862">Zinc</keyword>
<evidence type="ECO:0000256" key="3">
    <source>
        <dbReference type="ARBA" id="ARBA00004496"/>
    </source>
</evidence>
<keyword evidence="16 17" id="KW-0170">Cobalt</keyword>
<comment type="caution">
    <text evidence="17">Lacks conserved residue(s) required for the propagation of feature annotation.</text>
</comment>
<dbReference type="InterPro" id="IPR056179">
    <property type="entry name" value="DHQS_C"/>
</dbReference>
<evidence type="ECO:0000256" key="11">
    <source>
        <dbReference type="ARBA" id="ARBA00022741"/>
    </source>
</evidence>
<feature type="binding site" evidence="17">
    <location>
        <position position="151"/>
    </location>
    <ligand>
        <name>NAD(+)</name>
        <dbReference type="ChEBI" id="CHEBI:57540"/>
    </ligand>
</feature>
<comment type="caution">
    <text evidence="21">The sequence shown here is derived from an EMBL/GenBank/DDBJ whole genome shotgun (WGS) entry which is preliminary data.</text>
</comment>
<feature type="binding site" evidence="17">
    <location>
        <position position="247"/>
    </location>
    <ligand>
        <name>Zn(2+)</name>
        <dbReference type="ChEBI" id="CHEBI:29105"/>
    </ligand>
</feature>
<dbReference type="EMBL" id="LNQP01000003">
    <property type="protein sequence ID" value="KSU89610.1"/>
    <property type="molecule type" value="Genomic_DNA"/>
</dbReference>
<accession>A0A0V8JRK0</accession>
<comment type="pathway">
    <text evidence="4 17">Metabolic intermediate biosynthesis; chorismate biosynthesis; chorismate from D-erythrose 4-phosphate and phosphoenolpyruvate: step 2/7.</text>
</comment>
<keyword evidence="8 17" id="KW-0963">Cytoplasm</keyword>
<feature type="binding site" evidence="17">
    <location>
        <begin position="130"/>
        <end position="131"/>
    </location>
    <ligand>
        <name>NAD(+)</name>
        <dbReference type="ChEBI" id="CHEBI:57540"/>
    </ligand>
</feature>
<dbReference type="PIRSF" id="PIRSF001455">
    <property type="entry name" value="DHQ_synth"/>
    <property type="match status" value="1"/>
</dbReference>
<dbReference type="GO" id="GO:0000166">
    <property type="term" value="F:nucleotide binding"/>
    <property type="evidence" value="ECO:0007669"/>
    <property type="project" value="UniProtKB-KW"/>
</dbReference>
<evidence type="ECO:0000256" key="15">
    <source>
        <dbReference type="ARBA" id="ARBA00023239"/>
    </source>
</evidence>
<feature type="domain" description="3-dehydroquinate synthase N-terminal" evidence="19">
    <location>
        <begin position="68"/>
        <end position="179"/>
    </location>
</feature>
<feature type="binding site" evidence="17">
    <location>
        <begin position="72"/>
        <end position="77"/>
    </location>
    <ligand>
        <name>NAD(+)</name>
        <dbReference type="ChEBI" id="CHEBI:57540"/>
    </ligand>
</feature>
<feature type="domain" description="3-dehydroquinate synthase C-terminal" evidence="20">
    <location>
        <begin position="181"/>
        <end position="324"/>
    </location>
</feature>
<evidence type="ECO:0000256" key="5">
    <source>
        <dbReference type="ARBA" id="ARBA00005412"/>
    </source>
</evidence>
<comment type="cofactor">
    <cofactor evidence="2 17">
        <name>NAD(+)</name>
        <dbReference type="ChEBI" id="CHEBI:57540"/>
    </cofactor>
</comment>
<dbReference type="RefSeq" id="WP_025908792.1">
    <property type="nucleotide sequence ID" value="NZ_KQ758627.1"/>
</dbReference>
<dbReference type="InterPro" id="IPR030960">
    <property type="entry name" value="DHQS/DOIS_N"/>
</dbReference>
<evidence type="ECO:0000256" key="8">
    <source>
        <dbReference type="ARBA" id="ARBA00022490"/>
    </source>
</evidence>
<dbReference type="GO" id="GO:0003856">
    <property type="term" value="F:3-dehydroquinate synthase activity"/>
    <property type="evidence" value="ECO:0007669"/>
    <property type="project" value="UniProtKB-UniRule"/>
</dbReference>
<keyword evidence="15 17" id="KW-0456">Lyase</keyword>
<keyword evidence="18" id="KW-0812">Transmembrane</keyword>
<sequence>MEQIQIETKSKTYPLYLGENILSKLPSVIESVKPNASQILVLTDEAVNECYGDKMMDALSSYSTVYKYVLPSGEQAKSFEHYYACQTFALEKQLDRNALIIAFGGGVIGDLAGFVAATYMRGISFIQVPTTLLAHDSAVGGKVAINHELGKNMIGAFFQPEAVFYDIELLNTLPEKEWRSGFAEVIKHALIHDVEFYQWLKTTIKTLSDLRENALIHALKKGISVKAAIVKEDEMEAGVRAHLNFGHTLGHAIESECGYGKISHGEAVAIGMLFAMDVSNALGKTAFPVSEIASWFKQFGYQTSIPSHLEKERLLKKMQADKKSKQSDVYMVLLEEIGQPYVQKVEDGLILNLLSQQLENSN</sequence>
<dbReference type="GO" id="GO:0046872">
    <property type="term" value="F:metal ion binding"/>
    <property type="evidence" value="ECO:0007669"/>
    <property type="project" value="UniProtKB-KW"/>
</dbReference>
<dbReference type="UniPathway" id="UPA00053">
    <property type="reaction ID" value="UER00085"/>
</dbReference>
<evidence type="ECO:0000256" key="7">
    <source>
        <dbReference type="ARBA" id="ARBA00017684"/>
    </source>
</evidence>
<dbReference type="InterPro" id="IPR050071">
    <property type="entry name" value="Dehydroquinate_synthase"/>
</dbReference>
<evidence type="ECO:0000256" key="14">
    <source>
        <dbReference type="ARBA" id="ARBA00023141"/>
    </source>
</evidence>